<evidence type="ECO:0000259" key="4">
    <source>
        <dbReference type="Pfam" id="PF01425"/>
    </source>
</evidence>
<dbReference type="GO" id="GO:0016787">
    <property type="term" value="F:hydrolase activity"/>
    <property type="evidence" value="ECO:0007669"/>
    <property type="project" value="UniProtKB-KW"/>
</dbReference>
<evidence type="ECO:0000256" key="3">
    <source>
        <dbReference type="PIRSR" id="PIRSR001221-1"/>
    </source>
</evidence>
<proteinExistence type="inferred from homology"/>
<reference evidence="5 6" key="2">
    <citation type="journal article" date="2014" name="J. Gen. Appl. Microbiol.">
        <title>The early diverging ascomycetous budding yeast Saitoella complicata has three histone deacetylases belonging to the Clr6, Hos2, and Rpd3 lineages.</title>
        <authorList>
            <person name="Nishida H."/>
            <person name="Matsumoto T."/>
            <person name="Kondo S."/>
            <person name="Hamamoto M."/>
            <person name="Yoshikawa H."/>
        </authorList>
    </citation>
    <scope>NUCLEOTIDE SEQUENCE [LARGE SCALE GENOMIC DNA]</scope>
    <source>
        <strain evidence="5 6">NRRL Y-17804</strain>
    </source>
</reference>
<evidence type="ECO:0000256" key="2">
    <source>
        <dbReference type="ARBA" id="ARBA00022801"/>
    </source>
</evidence>
<dbReference type="AlphaFoldDB" id="A0A0E9NTX9"/>
<dbReference type="SUPFAM" id="SSF75304">
    <property type="entry name" value="Amidase signature (AS) enzymes"/>
    <property type="match status" value="1"/>
</dbReference>
<feature type="active site" description="Charge relay system" evidence="3">
    <location>
        <position position="206"/>
    </location>
</feature>
<sequence>MSTITSSANAVIKKVRASRDATLLTTSLHIPASRLNVIDIASESGILTPRALAITELPTEDLLRRLRSREITAVETAWAFIRRASVAQVAVNCLTELMAEEALNHAKFLDAVIETGPPMGPLHGLPISLKEHIGLAGHSLSVGYVAWTTHDPPKQDSELAALLKRAGAVIICRTTEPQSVMHLETSSPLYGVTTNPYNRNLTPGGSSGGESALQAMRGSPLGFGSDIGGSVRCPAANCGLYSLRPTALRLPRSGVKSSMPGAESILGVMGPISSSVAGLEVAMRAVIDGAPWMYDPACVRMPWRKVEIEPKGKEKIRVGVMRWDGVVMPTPTIQRALSYAIHKLSEESRIEIVEYEPLEHYEAWKLIAELYFLDGGATIRDILASGGEEPEPLTSHILGDTPDGNHFCRPHSVREIWDLCARRDEFRKRYLHHWQSHHIDCLLSPVGPSTAPRLGTSKYWGYTSIWNLLDYPSATFPIHSISCDPRFDSATWEYMPVNEEDRRHWEGWDPEGMRGGPAGLQVTGLKGLDEEVLGWVGVVDGVVNGRGVGVGPLPPKE</sequence>
<dbReference type="PANTHER" id="PTHR46072">
    <property type="entry name" value="AMIDASE-RELATED-RELATED"/>
    <property type="match status" value="1"/>
</dbReference>
<evidence type="ECO:0000313" key="6">
    <source>
        <dbReference type="Proteomes" id="UP000033140"/>
    </source>
</evidence>
<dbReference type="PIRSF" id="PIRSF001221">
    <property type="entry name" value="Amidase_fungi"/>
    <property type="match status" value="1"/>
</dbReference>
<feature type="active site" description="Charge relay system" evidence="3">
    <location>
        <position position="130"/>
    </location>
</feature>
<organism evidence="5 6">
    <name type="scientific">Saitoella complicata (strain BCRC 22490 / CBS 7301 / JCM 7358 / NBRC 10748 / NRRL Y-17804)</name>
    <dbReference type="NCBI Taxonomy" id="698492"/>
    <lineage>
        <taxon>Eukaryota</taxon>
        <taxon>Fungi</taxon>
        <taxon>Dikarya</taxon>
        <taxon>Ascomycota</taxon>
        <taxon>Taphrinomycotina</taxon>
        <taxon>Taphrinomycotina incertae sedis</taxon>
        <taxon>Saitoella</taxon>
    </lineage>
</organism>
<keyword evidence="6" id="KW-1185">Reference proteome</keyword>
<comment type="similarity">
    <text evidence="1">Belongs to the amidase family.</text>
</comment>
<dbReference type="STRING" id="698492.A0A0E9NTX9"/>
<comment type="caution">
    <text evidence="5">The sequence shown here is derived from an EMBL/GenBank/DDBJ whole genome shotgun (WGS) entry which is preliminary data.</text>
</comment>
<dbReference type="PANTHER" id="PTHR46072:SF4">
    <property type="entry name" value="AMIDASE C550.07-RELATED"/>
    <property type="match status" value="1"/>
</dbReference>
<keyword evidence="2" id="KW-0378">Hydrolase</keyword>
<name>A0A0E9NTX9_SAICN</name>
<evidence type="ECO:0000256" key="1">
    <source>
        <dbReference type="ARBA" id="ARBA00009199"/>
    </source>
</evidence>
<accession>A0A0E9NTX9</accession>
<protein>
    <recommendedName>
        <fullName evidence="4">Amidase domain-containing protein</fullName>
    </recommendedName>
</protein>
<dbReference type="InterPro" id="IPR036928">
    <property type="entry name" value="AS_sf"/>
</dbReference>
<reference evidence="5 6" key="3">
    <citation type="journal article" date="2015" name="Genome Announc.">
        <title>Draft Genome Sequence of the Archiascomycetous Yeast Saitoella complicata.</title>
        <authorList>
            <person name="Yamauchi K."/>
            <person name="Kondo S."/>
            <person name="Hamamoto M."/>
            <person name="Takahashi Y."/>
            <person name="Ogura Y."/>
            <person name="Hayashi T."/>
            <person name="Nishida H."/>
        </authorList>
    </citation>
    <scope>NUCLEOTIDE SEQUENCE [LARGE SCALE GENOMIC DNA]</scope>
    <source>
        <strain evidence="5 6">NRRL Y-17804</strain>
    </source>
</reference>
<dbReference type="OMA" id="AQVATNC"/>
<dbReference type="Gene3D" id="3.90.1300.10">
    <property type="entry name" value="Amidase signature (AS) domain"/>
    <property type="match status" value="1"/>
</dbReference>
<feature type="domain" description="Amidase" evidence="4">
    <location>
        <begin position="79"/>
        <end position="533"/>
    </location>
</feature>
<feature type="active site" description="Acyl-ester intermediate" evidence="3">
    <location>
        <position position="230"/>
    </location>
</feature>
<reference evidence="5 6" key="1">
    <citation type="journal article" date="2011" name="J. Gen. Appl. Microbiol.">
        <title>Draft genome sequencing of the enigmatic yeast Saitoella complicata.</title>
        <authorList>
            <person name="Nishida H."/>
            <person name="Hamamoto M."/>
            <person name="Sugiyama J."/>
        </authorList>
    </citation>
    <scope>NUCLEOTIDE SEQUENCE [LARGE SCALE GENOMIC DNA]</scope>
    <source>
        <strain evidence="5 6">NRRL Y-17804</strain>
    </source>
</reference>
<dbReference type="Proteomes" id="UP000033140">
    <property type="component" value="Unassembled WGS sequence"/>
</dbReference>
<dbReference type="InterPro" id="IPR023631">
    <property type="entry name" value="Amidase_dom"/>
</dbReference>
<dbReference type="Pfam" id="PF01425">
    <property type="entry name" value="Amidase"/>
    <property type="match status" value="1"/>
</dbReference>
<evidence type="ECO:0000313" key="5">
    <source>
        <dbReference type="EMBL" id="GAO52850.1"/>
    </source>
</evidence>
<gene>
    <name evidence="5" type="ORF">G7K_6916-t1</name>
</gene>
<dbReference type="EMBL" id="BACD03000095">
    <property type="protein sequence ID" value="GAO52850.1"/>
    <property type="molecule type" value="Genomic_DNA"/>
</dbReference>